<organism evidence="1 2">
    <name type="scientific">Paenibacillus nasutitermitis</name>
    <dbReference type="NCBI Taxonomy" id="1652958"/>
    <lineage>
        <taxon>Bacteria</taxon>
        <taxon>Bacillati</taxon>
        <taxon>Bacillota</taxon>
        <taxon>Bacilli</taxon>
        <taxon>Bacillales</taxon>
        <taxon>Paenibacillaceae</taxon>
        <taxon>Paenibacillus</taxon>
    </lineage>
</organism>
<accession>A0A916ZFX9</accession>
<evidence type="ECO:0008006" key="3">
    <source>
        <dbReference type="Google" id="ProtNLM"/>
    </source>
</evidence>
<name>A0A916ZFX9_9BACL</name>
<gene>
    <name evidence="1" type="ORF">GCM10010911_62280</name>
</gene>
<comment type="caution">
    <text evidence="1">The sequence shown here is derived from an EMBL/GenBank/DDBJ whole genome shotgun (WGS) entry which is preliminary data.</text>
</comment>
<proteinExistence type="predicted"/>
<protein>
    <recommendedName>
        <fullName evidence="3">Phage protein</fullName>
    </recommendedName>
</protein>
<evidence type="ECO:0000313" key="2">
    <source>
        <dbReference type="Proteomes" id="UP000612456"/>
    </source>
</evidence>
<reference evidence="1" key="2">
    <citation type="submission" date="2020-09" db="EMBL/GenBank/DDBJ databases">
        <authorList>
            <person name="Sun Q."/>
            <person name="Zhou Y."/>
        </authorList>
    </citation>
    <scope>NUCLEOTIDE SEQUENCE</scope>
    <source>
        <strain evidence="1">CGMCC 1.15178</strain>
    </source>
</reference>
<dbReference type="Pfam" id="PF20765">
    <property type="entry name" value="Phage_tail_terminator_8"/>
    <property type="match status" value="1"/>
</dbReference>
<evidence type="ECO:0000313" key="1">
    <source>
        <dbReference type="EMBL" id="GGD95127.1"/>
    </source>
</evidence>
<dbReference type="RefSeq" id="WP_188998511.1">
    <property type="nucleotide sequence ID" value="NZ_BMHP01000007.1"/>
</dbReference>
<reference evidence="1" key="1">
    <citation type="journal article" date="2014" name="Int. J. Syst. Evol. Microbiol.">
        <title>Complete genome sequence of Corynebacterium casei LMG S-19264T (=DSM 44701T), isolated from a smear-ripened cheese.</title>
        <authorList>
            <consortium name="US DOE Joint Genome Institute (JGI-PGF)"/>
            <person name="Walter F."/>
            <person name="Albersmeier A."/>
            <person name="Kalinowski J."/>
            <person name="Ruckert C."/>
        </authorList>
    </citation>
    <scope>NUCLEOTIDE SEQUENCE</scope>
    <source>
        <strain evidence="1">CGMCC 1.15178</strain>
    </source>
</reference>
<sequence length="142" mass="16069">MILVTINRIYEGLVAHLEELFPEIDIYGEDGAGDGQPPCIIVKLAKVVQSQELNNRYRRMHTFDIAYKPAGGTAGEISDIAERLYEHLALIGIEGARYHGTNMKHEVVENMLHFAVDYTFPVIKEQPREPLMQSMQVKEGTK</sequence>
<dbReference type="AlphaFoldDB" id="A0A916ZFX9"/>
<dbReference type="EMBL" id="BMHP01000007">
    <property type="protein sequence ID" value="GGD95127.1"/>
    <property type="molecule type" value="Genomic_DNA"/>
</dbReference>
<dbReference type="Proteomes" id="UP000612456">
    <property type="component" value="Unassembled WGS sequence"/>
</dbReference>
<dbReference type="InterPro" id="IPR049254">
    <property type="entry name" value="Phage_tail_terminator"/>
</dbReference>
<keyword evidence="2" id="KW-1185">Reference proteome</keyword>